<keyword evidence="4" id="KW-1185">Reference proteome</keyword>
<reference evidence="3" key="1">
    <citation type="submission" date="2021-12" db="EMBL/GenBank/DDBJ databases">
        <title>Alicyclobacillaceae gen. nov., sp. nov., isolated from chalcocite enrichment system.</title>
        <authorList>
            <person name="Jiang Z."/>
        </authorList>
    </citation>
    <scope>NUCLEOTIDE SEQUENCE</scope>
    <source>
        <strain evidence="3">MYW30-H2</strain>
    </source>
</reference>
<evidence type="ECO:0000256" key="1">
    <source>
        <dbReference type="SAM" id="SignalP"/>
    </source>
</evidence>
<dbReference type="RefSeq" id="WP_347438142.1">
    <property type="nucleotide sequence ID" value="NZ_CP089291.1"/>
</dbReference>
<feature type="signal peptide" evidence="1">
    <location>
        <begin position="1"/>
        <end position="31"/>
    </location>
</feature>
<feature type="chain" id="PRO_5046800166" evidence="1">
    <location>
        <begin position="32"/>
        <end position="142"/>
    </location>
</feature>
<organism evidence="3 4">
    <name type="scientific">Fodinisporobacter ferrooxydans</name>
    <dbReference type="NCBI Taxonomy" id="2901836"/>
    <lineage>
        <taxon>Bacteria</taxon>
        <taxon>Bacillati</taxon>
        <taxon>Bacillota</taxon>
        <taxon>Bacilli</taxon>
        <taxon>Bacillales</taxon>
        <taxon>Alicyclobacillaceae</taxon>
        <taxon>Fodinisporobacter</taxon>
    </lineage>
</organism>
<evidence type="ECO:0000259" key="2">
    <source>
        <dbReference type="Pfam" id="PF13473"/>
    </source>
</evidence>
<dbReference type="InterPro" id="IPR008972">
    <property type="entry name" value="Cupredoxin"/>
</dbReference>
<protein>
    <submittedName>
        <fullName evidence="3">Cupredoxin domain-containing protein</fullName>
    </submittedName>
</protein>
<sequence length="142" mass="15901">MKIHLKATALITAACISMLLFPTYLSQPAYAADSIKNIWIVTDEIKVPAKDGHGKLEVYRWDPGTIVLHQGDRVMLHIYGVKGKSHPFELEGYNVKGIAMQGQVTKIMFTADKAGTFPFICLTHRDKEHDGPMIAYFEVLPK</sequence>
<feature type="domain" description="EfeO-type cupredoxin-like" evidence="2">
    <location>
        <begin position="43"/>
        <end position="126"/>
    </location>
</feature>
<dbReference type="Proteomes" id="UP000830167">
    <property type="component" value="Chromosome"/>
</dbReference>
<proteinExistence type="predicted"/>
<dbReference type="InterPro" id="IPR028096">
    <property type="entry name" value="EfeO_Cupredoxin"/>
</dbReference>
<evidence type="ECO:0000313" key="4">
    <source>
        <dbReference type="Proteomes" id="UP000830167"/>
    </source>
</evidence>
<dbReference type="Pfam" id="PF13473">
    <property type="entry name" value="Cupredoxin_1"/>
    <property type="match status" value="1"/>
</dbReference>
<gene>
    <name evidence="3" type="ORF">LSG31_04115</name>
</gene>
<evidence type="ECO:0000313" key="3">
    <source>
        <dbReference type="EMBL" id="UOF91447.1"/>
    </source>
</evidence>
<dbReference type="SUPFAM" id="SSF49503">
    <property type="entry name" value="Cupredoxins"/>
    <property type="match status" value="1"/>
</dbReference>
<keyword evidence="1" id="KW-0732">Signal</keyword>
<dbReference type="Gene3D" id="2.60.40.420">
    <property type="entry name" value="Cupredoxins - blue copper proteins"/>
    <property type="match status" value="1"/>
</dbReference>
<name>A0ABY4CPT2_9BACL</name>
<accession>A0ABY4CPT2</accession>
<dbReference type="EMBL" id="CP089291">
    <property type="protein sequence ID" value="UOF91447.1"/>
    <property type="molecule type" value="Genomic_DNA"/>
</dbReference>